<organism evidence="6 7">
    <name type="scientific">Pseudoalteromonas lipolytica</name>
    <dbReference type="NCBI Taxonomy" id="570156"/>
    <lineage>
        <taxon>Bacteria</taxon>
        <taxon>Pseudomonadati</taxon>
        <taxon>Pseudomonadota</taxon>
        <taxon>Gammaproteobacteria</taxon>
        <taxon>Alteromonadales</taxon>
        <taxon>Pseudoalteromonadaceae</taxon>
        <taxon>Pseudoalteromonas</taxon>
    </lineage>
</organism>
<gene>
    <name evidence="6" type="ORF">AOG27_08640</name>
</gene>
<feature type="transmembrane region" description="Helical" evidence="4">
    <location>
        <begin position="173"/>
        <end position="195"/>
    </location>
</feature>
<comment type="caution">
    <text evidence="6">The sequence shown here is derived from an EMBL/GenBank/DDBJ whole genome shotgun (WGS) entry which is preliminary data.</text>
</comment>
<protein>
    <submittedName>
        <fullName evidence="6">MFS transporter</fullName>
    </submittedName>
</protein>
<reference evidence="6 7" key="1">
    <citation type="submission" date="2015-09" db="EMBL/GenBank/DDBJ databases">
        <title>Draft Genome Sequence of Pseudoalteromonas lipolytica UCD-48B.</title>
        <authorList>
            <person name="Krusor M."/>
            <person name="Coil D.A."/>
            <person name="Lang J.M."/>
            <person name="Eisen J.A."/>
            <person name="Alexiev A."/>
        </authorList>
    </citation>
    <scope>NUCLEOTIDE SEQUENCE [LARGE SCALE GENOMIC DNA]</scope>
    <source>
        <strain evidence="6 7">UCD-48B</strain>
    </source>
</reference>
<evidence type="ECO:0000313" key="6">
    <source>
        <dbReference type="EMBL" id="KPM83710.1"/>
    </source>
</evidence>
<dbReference type="InterPro" id="IPR020846">
    <property type="entry name" value="MFS_dom"/>
</dbReference>
<feature type="transmembrane region" description="Helical" evidence="4">
    <location>
        <begin position="142"/>
        <end position="167"/>
    </location>
</feature>
<evidence type="ECO:0000256" key="1">
    <source>
        <dbReference type="ARBA" id="ARBA00022692"/>
    </source>
</evidence>
<feature type="transmembrane region" description="Helical" evidence="4">
    <location>
        <begin position="21"/>
        <end position="42"/>
    </location>
</feature>
<feature type="transmembrane region" description="Helical" evidence="4">
    <location>
        <begin position="287"/>
        <end position="306"/>
    </location>
</feature>
<dbReference type="EMBL" id="LJTC01000005">
    <property type="protein sequence ID" value="KPM83710.1"/>
    <property type="molecule type" value="Genomic_DNA"/>
</dbReference>
<dbReference type="InterPro" id="IPR036259">
    <property type="entry name" value="MFS_trans_sf"/>
</dbReference>
<name>A0A0P7DRJ4_9GAMM</name>
<evidence type="ECO:0000256" key="4">
    <source>
        <dbReference type="SAM" id="Phobius"/>
    </source>
</evidence>
<feature type="transmembrane region" description="Helical" evidence="4">
    <location>
        <begin position="62"/>
        <end position="81"/>
    </location>
</feature>
<dbReference type="Proteomes" id="UP000050378">
    <property type="component" value="Unassembled WGS sequence"/>
</dbReference>
<keyword evidence="1 4" id="KW-0812">Transmembrane</keyword>
<feature type="transmembrane region" description="Helical" evidence="4">
    <location>
        <begin position="312"/>
        <end position="332"/>
    </location>
</feature>
<dbReference type="STRING" id="570156.AOG27_08640"/>
<dbReference type="PANTHER" id="PTHR23523">
    <property type="match status" value="1"/>
</dbReference>
<dbReference type="AlphaFoldDB" id="A0A0P7DRJ4"/>
<feature type="transmembrane region" description="Helical" evidence="4">
    <location>
        <begin position="88"/>
        <end position="106"/>
    </location>
</feature>
<keyword evidence="3 4" id="KW-0472">Membrane</keyword>
<feature type="transmembrane region" description="Helical" evidence="4">
    <location>
        <begin position="260"/>
        <end position="280"/>
    </location>
</feature>
<dbReference type="Gene3D" id="1.20.1250.20">
    <property type="entry name" value="MFS general substrate transporter like domains"/>
    <property type="match status" value="1"/>
</dbReference>
<dbReference type="RefSeq" id="WP_054552624.1">
    <property type="nucleotide sequence ID" value="NZ_LJTC01000005.1"/>
</dbReference>
<dbReference type="GO" id="GO:0022857">
    <property type="term" value="F:transmembrane transporter activity"/>
    <property type="evidence" value="ECO:0007669"/>
    <property type="project" value="InterPro"/>
</dbReference>
<keyword evidence="2 4" id="KW-1133">Transmembrane helix</keyword>
<dbReference type="InterPro" id="IPR011701">
    <property type="entry name" value="MFS"/>
</dbReference>
<feature type="transmembrane region" description="Helical" evidence="4">
    <location>
        <begin position="377"/>
        <end position="394"/>
    </location>
</feature>
<feature type="transmembrane region" description="Helical" evidence="4">
    <location>
        <begin position="112"/>
        <end position="130"/>
    </location>
</feature>
<dbReference type="InterPro" id="IPR052524">
    <property type="entry name" value="MFS_Cyanate_Porter"/>
</dbReference>
<dbReference type="OrthoDB" id="5317164at2"/>
<proteinExistence type="predicted"/>
<dbReference type="PANTHER" id="PTHR23523:SF2">
    <property type="entry name" value="2-NITROIMIDAZOLE TRANSPORTER"/>
    <property type="match status" value="1"/>
</dbReference>
<sequence length="404" mass="42841">MYLLLLLLNSVTSSQNLIRNLLLVLGIFLIAASLRAPITGIAPVLEQIIEQFQLNASQAGMLTTLPLIAFAIASPMAASLAKKCGLEISLFIALVLIGIGVVSRVIDSATVLFIGTAVIGVGIAIGNVLLPSLIKRDFPHKVAVMTSSYVLAMGIFGGSYSALIIPLAEYKELGWQLALASYALLVVLAIMVWLPQLKQHTMPKQAYVSNNTQNKIWHSALAWQITLLLGFNSFFTYIMLGWLPSILIEGGHSAQHAGALQGAFQVASALPGIVLIPLLAKLKDQRILTLSLALLGALCSVGLLVAPSFAMLWSVTLGFCSGACFILGLSFVSLRTHDSMQAAALSGMAQCIGYLLAATGPIIAGALHSYFNNWAGALWLCMASSLLCALFGYLSGRNITIGQQ</sequence>
<evidence type="ECO:0000256" key="3">
    <source>
        <dbReference type="ARBA" id="ARBA00023136"/>
    </source>
</evidence>
<evidence type="ECO:0000256" key="2">
    <source>
        <dbReference type="ARBA" id="ARBA00022989"/>
    </source>
</evidence>
<accession>A0A0P7DRJ4</accession>
<evidence type="ECO:0000313" key="7">
    <source>
        <dbReference type="Proteomes" id="UP000050378"/>
    </source>
</evidence>
<dbReference type="SUPFAM" id="SSF103473">
    <property type="entry name" value="MFS general substrate transporter"/>
    <property type="match status" value="1"/>
</dbReference>
<dbReference type="PROSITE" id="PS50850">
    <property type="entry name" value="MFS"/>
    <property type="match status" value="1"/>
</dbReference>
<evidence type="ECO:0000259" key="5">
    <source>
        <dbReference type="PROSITE" id="PS50850"/>
    </source>
</evidence>
<feature type="transmembrane region" description="Helical" evidence="4">
    <location>
        <begin position="216"/>
        <end position="240"/>
    </location>
</feature>
<dbReference type="Pfam" id="PF07690">
    <property type="entry name" value="MFS_1"/>
    <property type="match status" value="1"/>
</dbReference>
<dbReference type="PATRIC" id="fig|570156.3.peg.2793"/>
<feature type="transmembrane region" description="Helical" evidence="4">
    <location>
        <begin position="352"/>
        <end position="371"/>
    </location>
</feature>
<feature type="domain" description="Major facilitator superfamily (MFS) profile" evidence="5">
    <location>
        <begin position="19"/>
        <end position="400"/>
    </location>
</feature>